<reference evidence="2" key="1">
    <citation type="journal article" date="2014" name="Science">
        <title>Ancient hybridizations among the ancestral genomes of bread wheat.</title>
        <authorList>
            <consortium name="International Wheat Genome Sequencing Consortium,"/>
            <person name="Marcussen T."/>
            <person name="Sandve S.R."/>
            <person name="Heier L."/>
            <person name="Spannagl M."/>
            <person name="Pfeifer M."/>
            <person name="Jakobsen K.S."/>
            <person name="Wulff B.B."/>
            <person name="Steuernagel B."/>
            <person name="Mayer K.F."/>
            <person name="Olsen O.A."/>
        </authorList>
    </citation>
    <scope>NUCLEOTIDE SEQUENCE [LARGE SCALE GENOMIC DNA]</scope>
    <source>
        <strain evidence="2">cv. AL8/78</strain>
    </source>
</reference>
<dbReference type="Proteomes" id="UP000015105">
    <property type="component" value="Chromosome 2D"/>
</dbReference>
<accession>A0A453D5Q2</accession>
<evidence type="ECO:0000313" key="2">
    <source>
        <dbReference type="Proteomes" id="UP000015105"/>
    </source>
</evidence>
<organism evidence="1 2">
    <name type="scientific">Aegilops tauschii subsp. strangulata</name>
    <name type="common">Goatgrass</name>
    <dbReference type="NCBI Taxonomy" id="200361"/>
    <lineage>
        <taxon>Eukaryota</taxon>
        <taxon>Viridiplantae</taxon>
        <taxon>Streptophyta</taxon>
        <taxon>Embryophyta</taxon>
        <taxon>Tracheophyta</taxon>
        <taxon>Spermatophyta</taxon>
        <taxon>Magnoliopsida</taxon>
        <taxon>Liliopsida</taxon>
        <taxon>Poales</taxon>
        <taxon>Poaceae</taxon>
        <taxon>BOP clade</taxon>
        <taxon>Pooideae</taxon>
        <taxon>Triticodae</taxon>
        <taxon>Triticeae</taxon>
        <taxon>Triticinae</taxon>
        <taxon>Aegilops</taxon>
    </lineage>
</organism>
<dbReference type="PROSITE" id="PS51257">
    <property type="entry name" value="PROKAR_LIPOPROTEIN"/>
    <property type="match status" value="1"/>
</dbReference>
<dbReference type="AlphaFoldDB" id="A0A453D5Q2"/>
<reference evidence="1" key="4">
    <citation type="submission" date="2019-03" db="UniProtKB">
        <authorList>
            <consortium name="EnsemblPlants"/>
        </authorList>
    </citation>
    <scope>IDENTIFICATION</scope>
</reference>
<dbReference type="EnsemblPlants" id="AET2Gv21097100.4">
    <property type="protein sequence ID" value="AET2Gv21097100.4"/>
    <property type="gene ID" value="AET2Gv21097100"/>
</dbReference>
<name>A0A453D5Q2_AEGTS</name>
<proteinExistence type="predicted"/>
<reference evidence="1" key="5">
    <citation type="journal article" date="2021" name="G3 (Bethesda)">
        <title>Aegilops tauschii genome assembly Aet v5.0 features greater sequence contiguity and improved annotation.</title>
        <authorList>
            <person name="Wang L."/>
            <person name="Zhu T."/>
            <person name="Rodriguez J.C."/>
            <person name="Deal K.R."/>
            <person name="Dubcovsky J."/>
            <person name="McGuire P.E."/>
            <person name="Lux T."/>
            <person name="Spannagl M."/>
            <person name="Mayer K.F.X."/>
            <person name="Baldrich P."/>
            <person name="Meyers B.C."/>
            <person name="Huo N."/>
            <person name="Gu Y.Q."/>
            <person name="Zhou H."/>
            <person name="Devos K.M."/>
            <person name="Bennetzen J.L."/>
            <person name="Unver T."/>
            <person name="Budak H."/>
            <person name="Gulick P.J."/>
            <person name="Galiba G."/>
            <person name="Kalapos B."/>
            <person name="Nelson D.R."/>
            <person name="Li P."/>
            <person name="You F.M."/>
            <person name="Luo M.C."/>
            <person name="Dvorak J."/>
        </authorList>
    </citation>
    <scope>NUCLEOTIDE SEQUENCE [LARGE SCALE GENOMIC DNA]</scope>
    <source>
        <strain evidence="1">cv. AL8/78</strain>
    </source>
</reference>
<dbReference type="Gramene" id="AET2Gv21097100.4">
    <property type="protein sequence ID" value="AET2Gv21097100.4"/>
    <property type="gene ID" value="AET2Gv21097100"/>
</dbReference>
<evidence type="ECO:0000313" key="1">
    <source>
        <dbReference type="EnsemblPlants" id="AET2Gv21097100.4"/>
    </source>
</evidence>
<reference evidence="1" key="3">
    <citation type="journal article" date="2017" name="Nature">
        <title>Genome sequence of the progenitor of the wheat D genome Aegilops tauschii.</title>
        <authorList>
            <person name="Luo M.C."/>
            <person name="Gu Y.Q."/>
            <person name="Puiu D."/>
            <person name="Wang H."/>
            <person name="Twardziok S.O."/>
            <person name="Deal K.R."/>
            <person name="Huo N."/>
            <person name="Zhu T."/>
            <person name="Wang L."/>
            <person name="Wang Y."/>
            <person name="McGuire P.E."/>
            <person name="Liu S."/>
            <person name="Long H."/>
            <person name="Ramasamy R.K."/>
            <person name="Rodriguez J.C."/>
            <person name="Van S.L."/>
            <person name="Yuan L."/>
            <person name="Wang Z."/>
            <person name="Xia Z."/>
            <person name="Xiao L."/>
            <person name="Anderson O.D."/>
            <person name="Ouyang S."/>
            <person name="Liang Y."/>
            <person name="Zimin A.V."/>
            <person name="Pertea G."/>
            <person name="Qi P."/>
            <person name="Bennetzen J.L."/>
            <person name="Dai X."/>
            <person name="Dawson M.W."/>
            <person name="Muller H.G."/>
            <person name="Kugler K."/>
            <person name="Rivarola-Duarte L."/>
            <person name="Spannagl M."/>
            <person name="Mayer K.F.X."/>
            <person name="Lu F.H."/>
            <person name="Bevan M.W."/>
            <person name="Leroy P."/>
            <person name="Li P."/>
            <person name="You F.M."/>
            <person name="Sun Q."/>
            <person name="Liu Z."/>
            <person name="Lyons E."/>
            <person name="Wicker T."/>
            <person name="Salzberg S.L."/>
            <person name="Devos K.M."/>
            <person name="Dvorak J."/>
        </authorList>
    </citation>
    <scope>NUCLEOTIDE SEQUENCE [LARGE SCALE GENOMIC DNA]</scope>
    <source>
        <strain evidence="1">cv. AL8/78</strain>
    </source>
</reference>
<keyword evidence="2" id="KW-1185">Reference proteome</keyword>
<sequence>MVKNMSKKESLYGHENIYACVRVCTIPHISTACNFLYACHFFDFIPISIYVELILGKSVL</sequence>
<reference evidence="2" key="2">
    <citation type="journal article" date="2017" name="Nat. Plants">
        <title>The Aegilops tauschii genome reveals multiple impacts of transposons.</title>
        <authorList>
            <person name="Zhao G."/>
            <person name="Zou C."/>
            <person name="Li K."/>
            <person name="Wang K."/>
            <person name="Li T."/>
            <person name="Gao L."/>
            <person name="Zhang X."/>
            <person name="Wang H."/>
            <person name="Yang Z."/>
            <person name="Liu X."/>
            <person name="Jiang W."/>
            <person name="Mao L."/>
            <person name="Kong X."/>
            <person name="Jiao Y."/>
            <person name="Jia J."/>
        </authorList>
    </citation>
    <scope>NUCLEOTIDE SEQUENCE [LARGE SCALE GENOMIC DNA]</scope>
    <source>
        <strain evidence="2">cv. AL8/78</strain>
    </source>
</reference>
<protein>
    <submittedName>
        <fullName evidence="1">Uncharacterized protein</fullName>
    </submittedName>
</protein>